<dbReference type="Proteomes" id="UP000198885">
    <property type="component" value="Unassembled WGS sequence"/>
</dbReference>
<dbReference type="STRING" id="641238.SAMN04490244_10447"/>
<reference evidence="2 3" key="1">
    <citation type="submission" date="2016-10" db="EMBL/GenBank/DDBJ databases">
        <authorList>
            <person name="de Groot N.N."/>
        </authorList>
    </citation>
    <scope>NUCLEOTIDE SEQUENCE [LARGE SCALE GENOMIC DNA]</scope>
    <source>
        <strain evidence="2 3">DSM 23042</strain>
    </source>
</reference>
<feature type="region of interest" description="Disordered" evidence="1">
    <location>
        <begin position="94"/>
        <end position="123"/>
    </location>
</feature>
<sequence>MGTDHKLGRGNERGQARASDRWCLCCRAWCGDLAIHATDRANGGVHGSSGTNSIERPGPRRAYRRSSTSRAVVARSDDRQARFRGQVRSLPWRERSRSEWRRTTADPPHIRTEPSFRRSFSEGGSKRCARASLALWQHAPGRGANPRRRSVYCALRPSAAARERDQLMRVLSFLAERGGLVAMLMIALAVLAAPTPGLADTPDAHSESAVVADNHGAPAGHAAHEGEVNRSCHPDPTCSPAAILMTRPIFGAQGFPAARQALAKTTIRGRNAPVDLPPPRPCAVSRLNSVIDTQT</sequence>
<feature type="compositionally biased region" description="Low complexity" evidence="1">
    <location>
        <begin position="65"/>
        <end position="74"/>
    </location>
</feature>
<dbReference type="EMBL" id="FOGU01000004">
    <property type="protein sequence ID" value="SER93968.1"/>
    <property type="molecule type" value="Genomic_DNA"/>
</dbReference>
<accession>A0A1H9TA18</accession>
<protein>
    <submittedName>
        <fullName evidence="2">Uncharacterized protein</fullName>
    </submittedName>
</protein>
<gene>
    <name evidence="2" type="ORF">SAMN04490244_10447</name>
</gene>
<evidence type="ECO:0000256" key="1">
    <source>
        <dbReference type="SAM" id="MobiDB-lite"/>
    </source>
</evidence>
<organism evidence="2 3">
    <name type="scientific">Tranquillimonas rosea</name>
    <dbReference type="NCBI Taxonomy" id="641238"/>
    <lineage>
        <taxon>Bacteria</taxon>
        <taxon>Pseudomonadati</taxon>
        <taxon>Pseudomonadota</taxon>
        <taxon>Alphaproteobacteria</taxon>
        <taxon>Rhodobacterales</taxon>
        <taxon>Roseobacteraceae</taxon>
        <taxon>Tranquillimonas</taxon>
    </lineage>
</organism>
<evidence type="ECO:0000313" key="2">
    <source>
        <dbReference type="EMBL" id="SER93968.1"/>
    </source>
</evidence>
<proteinExistence type="predicted"/>
<name>A0A1H9TA18_9RHOB</name>
<feature type="compositionally biased region" description="Basic and acidic residues" evidence="1">
    <location>
        <begin position="94"/>
        <end position="120"/>
    </location>
</feature>
<evidence type="ECO:0000313" key="3">
    <source>
        <dbReference type="Proteomes" id="UP000198885"/>
    </source>
</evidence>
<keyword evidence="3" id="KW-1185">Reference proteome</keyword>
<dbReference type="AlphaFoldDB" id="A0A1H9TA18"/>
<feature type="region of interest" description="Disordered" evidence="1">
    <location>
        <begin position="40"/>
        <end position="78"/>
    </location>
</feature>